<proteinExistence type="predicted"/>
<dbReference type="AlphaFoldDB" id="W6QIP5"/>
<protein>
    <submittedName>
        <fullName evidence="1">Genomic scaffold, ProqFM164S04</fullName>
    </submittedName>
</protein>
<evidence type="ECO:0000313" key="1">
    <source>
        <dbReference type="EMBL" id="CDM35871.1"/>
    </source>
</evidence>
<accession>W6QIP5</accession>
<name>W6QIP5_PENRF</name>
<evidence type="ECO:0000313" key="2">
    <source>
        <dbReference type="Proteomes" id="UP000030686"/>
    </source>
</evidence>
<sequence>MAKRTRRRTRRGGARVVDCTCGLMSTINSRSTCGKCRSWRKYVYILIKGVYLYGVSHKAQS</sequence>
<gene>
    <name evidence="1" type="ORF">PROQFM164_S04g000752</name>
</gene>
<dbReference type="Proteomes" id="UP000030686">
    <property type="component" value="Unassembled WGS sequence"/>
</dbReference>
<organism evidence="1 2">
    <name type="scientific">Penicillium roqueforti (strain FM164)</name>
    <dbReference type="NCBI Taxonomy" id="1365484"/>
    <lineage>
        <taxon>Eukaryota</taxon>
        <taxon>Fungi</taxon>
        <taxon>Dikarya</taxon>
        <taxon>Ascomycota</taxon>
        <taxon>Pezizomycotina</taxon>
        <taxon>Eurotiomycetes</taxon>
        <taxon>Eurotiomycetidae</taxon>
        <taxon>Eurotiales</taxon>
        <taxon>Aspergillaceae</taxon>
        <taxon>Penicillium</taxon>
    </lineage>
</organism>
<dbReference type="EMBL" id="HG792018">
    <property type="protein sequence ID" value="CDM35871.1"/>
    <property type="molecule type" value="Genomic_DNA"/>
</dbReference>
<reference evidence="1" key="1">
    <citation type="journal article" date="2014" name="Nat. Commun.">
        <title>Multiple recent horizontal transfers of a large genomic region in cheese making fungi.</title>
        <authorList>
            <person name="Cheeseman K."/>
            <person name="Ropars J."/>
            <person name="Renault P."/>
            <person name="Dupont J."/>
            <person name="Gouzy J."/>
            <person name="Branca A."/>
            <person name="Abraham A.L."/>
            <person name="Ceppi M."/>
            <person name="Conseiller E."/>
            <person name="Debuchy R."/>
            <person name="Malagnac F."/>
            <person name="Goarin A."/>
            <person name="Silar P."/>
            <person name="Lacoste S."/>
            <person name="Sallet E."/>
            <person name="Bensimon A."/>
            <person name="Giraud T."/>
            <person name="Brygoo Y."/>
        </authorList>
    </citation>
    <scope>NUCLEOTIDE SEQUENCE [LARGE SCALE GENOMIC DNA]</scope>
    <source>
        <strain evidence="1">FM164</strain>
    </source>
</reference>
<keyword evidence="2" id="KW-1185">Reference proteome</keyword>